<protein>
    <recommendedName>
        <fullName evidence="5">Integral membrane protein</fullName>
    </recommendedName>
</protein>
<evidence type="ECO:0000256" key="1">
    <source>
        <dbReference type="SAM" id="MobiDB-lite"/>
    </source>
</evidence>
<gene>
    <name evidence="3" type="ORF">WSS_A34317</name>
</gene>
<organism evidence="3 4">
    <name type="scientific">Rhodococcus opacus M213</name>
    <dbReference type="NCBI Taxonomy" id="1129896"/>
    <lineage>
        <taxon>Bacteria</taxon>
        <taxon>Bacillati</taxon>
        <taxon>Actinomycetota</taxon>
        <taxon>Actinomycetes</taxon>
        <taxon>Mycobacteriales</taxon>
        <taxon>Nocardiaceae</taxon>
        <taxon>Rhodococcus</taxon>
    </lineage>
</organism>
<comment type="caution">
    <text evidence="3">The sequence shown here is derived from an EMBL/GenBank/DDBJ whole genome shotgun (WGS) entry which is preliminary data.</text>
</comment>
<accession>K8X9C5</accession>
<dbReference type="RefSeq" id="WP_005262986.1">
    <property type="nucleotide sequence ID" value="NZ_AJYC02000115.1"/>
</dbReference>
<dbReference type="EMBL" id="AJYC02000115">
    <property type="protein sequence ID" value="EKT78093.1"/>
    <property type="molecule type" value="Genomic_DNA"/>
</dbReference>
<keyword evidence="2" id="KW-0812">Transmembrane</keyword>
<feature type="transmembrane region" description="Helical" evidence="2">
    <location>
        <begin position="21"/>
        <end position="39"/>
    </location>
</feature>
<dbReference type="AlphaFoldDB" id="K8X9C5"/>
<keyword evidence="2" id="KW-0472">Membrane</keyword>
<proteinExistence type="predicted"/>
<dbReference type="Proteomes" id="UP000005951">
    <property type="component" value="Unassembled WGS sequence"/>
</dbReference>
<dbReference type="NCBIfam" id="NF042935">
    <property type="entry name" value="SCO6880_fam"/>
    <property type="match status" value="1"/>
</dbReference>
<keyword evidence="2" id="KW-1133">Transmembrane helix</keyword>
<feature type="region of interest" description="Disordered" evidence="1">
    <location>
        <begin position="398"/>
        <end position="420"/>
    </location>
</feature>
<evidence type="ECO:0008006" key="5">
    <source>
        <dbReference type="Google" id="ProtNLM"/>
    </source>
</evidence>
<evidence type="ECO:0000256" key="2">
    <source>
        <dbReference type="SAM" id="Phobius"/>
    </source>
</evidence>
<evidence type="ECO:0000313" key="3">
    <source>
        <dbReference type="EMBL" id="EKT78093.1"/>
    </source>
</evidence>
<sequence>MSFGRLRQARGRSFISRWTGRQTGIVIASLVLILAVLQFSWIGALVLSLVSVPVLAVTVVPFGKSNRTLTDRGIWHLRGWRARTSGSDEYAAGPLTTIDRGDNLPGVAGALMPLDIENGRGGRQNLIWNRRTGLVSARLRVSPVGLALADEADQNTWIASYGAMLADFGYKRFIDHVSFDIESSPTGGVNQRDYTLDRISPTAPQVCKEILHELVPKRGATTADVSTCVTVHFDPAQFTPAPTDLSEVGTQVVRWLPGIESALAASGAAVLGRATTSWVIRRLRAQYDPAVRGEVLSNDSPHDADGELLTWRDAGPIRTGGDDHVYRTDSGHHVSWVLEAPPQGVFTASVLLPLLAPGPFYRRVSMVYRPYPASEAAEVLENEVTGGTLRALWARKTHVDETQRERDDRAKARADTRDESMGSGVGRFTLYITTTVTNPELLDAAVADVEERAGSSKIRLRRARGSQAAMFAVSLGWGIDPTQALGRPASDRWDG</sequence>
<name>K8X9C5_RHOOP</name>
<evidence type="ECO:0000313" key="4">
    <source>
        <dbReference type="Proteomes" id="UP000005951"/>
    </source>
</evidence>
<dbReference type="InterPro" id="IPR049978">
    <property type="entry name" value="SCO6880-like"/>
</dbReference>
<reference evidence="3 4" key="1">
    <citation type="journal article" date="2013" name="Genome Announc.">
        <title>Draft Genome Sequence of Rhodococcus opacus Strain M213 Shows a Diverse Catabolic Potential.</title>
        <authorList>
            <person name="Pathak A."/>
            <person name="Green S.J."/>
            <person name="Ogram A."/>
            <person name="Chauhan A."/>
        </authorList>
    </citation>
    <scope>NUCLEOTIDE SEQUENCE [LARGE SCALE GENOMIC DNA]</scope>
    <source>
        <strain evidence="3 4">M213</strain>
    </source>
</reference>